<feature type="non-terminal residue" evidence="3">
    <location>
        <position position="289"/>
    </location>
</feature>
<comment type="caution">
    <text evidence="3">The sequence shown here is derived from an EMBL/GenBank/DDBJ whole genome shotgun (WGS) entry which is preliminary data.</text>
</comment>
<dbReference type="Pfam" id="PF00168">
    <property type="entry name" value="C2"/>
    <property type="match status" value="2"/>
</dbReference>
<feature type="domain" description="C2" evidence="2">
    <location>
        <begin position="1"/>
        <end position="109"/>
    </location>
</feature>
<dbReference type="InterPro" id="IPR035892">
    <property type="entry name" value="C2_domain_sf"/>
</dbReference>
<sequence length="289" mass="33163">ATKKPVGILHARVVRAKNLLNMDFLSTSDPYVKLALTGDGLPAKKTTVKMNNLNPEWNEDFKLIVKDPRSQVLQMQLFDWEQIGAHDYLGMQAIPLKDLTPYEKKELTLDLVNSLDPNDRHNKKDRGRITVELTFVPFVDGSKKFSSDSKNNAGEERSHHRETPSSSISGSGLLQVTVVEANGVEGKNHNNPYAVVRFKGYTKKTKTVKRSRDPFWNEEFQFLVDEAPVRDQIRVDIMSKKRRMGFMRKERLGFIDVNLGDVVFNGHINERFHLIDSRHGVLHLDLRWK</sequence>
<proteinExistence type="predicted"/>
<dbReference type="SUPFAM" id="SSF49562">
    <property type="entry name" value="C2 domain (Calcium/lipid-binding domain, CaLB)"/>
    <property type="match status" value="2"/>
</dbReference>
<dbReference type="FunFam" id="2.60.40.150:FF:000102">
    <property type="entry name" value="Synaptotagmin-2 isoform A"/>
    <property type="match status" value="1"/>
</dbReference>
<dbReference type="SMART" id="SM00239">
    <property type="entry name" value="C2"/>
    <property type="match status" value="2"/>
</dbReference>
<dbReference type="EMBL" id="AUSU01001813">
    <property type="protein sequence ID" value="EPS70130.1"/>
    <property type="molecule type" value="Genomic_DNA"/>
</dbReference>
<keyword evidence="4" id="KW-1185">Reference proteome</keyword>
<name>S8CTF7_9LAMI</name>
<evidence type="ECO:0000313" key="4">
    <source>
        <dbReference type="Proteomes" id="UP000015453"/>
    </source>
</evidence>
<dbReference type="OrthoDB" id="67700at2759"/>
<protein>
    <recommendedName>
        <fullName evidence="2">C2 domain-containing protein</fullName>
    </recommendedName>
</protein>
<dbReference type="PANTHER" id="PTHR10774">
    <property type="entry name" value="EXTENDED SYNAPTOTAGMIN-RELATED"/>
    <property type="match status" value="1"/>
</dbReference>
<accession>S8CTF7</accession>
<dbReference type="PRINTS" id="PR00360">
    <property type="entry name" value="C2DOMAIN"/>
</dbReference>
<dbReference type="GO" id="GO:0008289">
    <property type="term" value="F:lipid binding"/>
    <property type="evidence" value="ECO:0007669"/>
    <property type="project" value="InterPro"/>
</dbReference>
<evidence type="ECO:0000256" key="1">
    <source>
        <dbReference type="SAM" id="MobiDB-lite"/>
    </source>
</evidence>
<dbReference type="InterPro" id="IPR045050">
    <property type="entry name" value="Synaptotagmin_plant"/>
</dbReference>
<feature type="compositionally biased region" description="Basic and acidic residues" evidence="1">
    <location>
        <begin position="144"/>
        <end position="163"/>
    </location>
</feature>
<organism evidence="3 4">
    <name type="scientific">Genlisea aurea</name>
    <dbReference type="NCBI Taxonomy" id="192259"/>
    <lineage>
        <taxon>Eukaryota</taxon>
        <taxon>Viridiplantae</taxon>
        <taxon>Streptophyta</taxon>
        <taxon>Embryophyta</taxon>
        <taxon>Tracheophyta</taxon>
        <taxon>Spermatophyta</taxon>
        <taxon>Magnoliopsida</taxon>
        <taxon>eudicotyledons</taxon>
        <taxon>Gunneridae</taxon>
        <taxon>Pentapetalae</taxon>
        <taxon>asterids</taxon>
        <taxon>lamiids</taxon>
        <taxon>Lamiales</taxon>
        <taxon>Lentibulariaceae</taxon>
        <taxon>Genlisea</taxon>
    </lineage>
</organism>
<reference evidence="3 4" key="1">
    <citation type="journal article" date="2013" name="BMC Genomics">
        <title>The miniature genome of a carnivorous plant Genlisea aurea contains a low number of genes and short non-coding sequences.</title>
        <authorList>
            <person name="Leushkin E.V."/>
            <person name="Sutormin R.A."/>
            <person name="Nabieva E.R."/>
            <person name="Penin A.A."/>
            <person name="Kondrashov A.S."/>
            <person name="Logacheva M.D."/>
        </authorList>
    </citation>
    <scope>NUCLEOTIDE SEQUENCE [LARGE SCALE GENOMIC DNA]</scope>
</reference>
<dbReference type="CDD" id="cd00030">
    <property type="entry name" value="C2"/>
    <property type="match status" value="2"/>
</dbReference>
<dbReference type="PANTHER" id="PTHR10774:SF217">
    <property type="entry name" value="OS06G0685300 PROTEIN"/>
    <property type="match status" value="1"/>
</dbReference>
<gene>
    <name evidence="3" type="ORF">M569_04631</name>
</gene>
<dbReference type="Gene3D" id="2.60.40.150">
    <property type="entry name" value="C2 domain"/>
    <property type="match status" value="2"/>
</dbReference>
<dbReference type="PROSITE" id="PS50004">
    <property type="entry name" value="C2"/>
    <property type="match status" value="2"/>
</dbReference>
<dbReference type="AlphaFoldDB" id="S8CTF7"/>
<evidence type="ECO:0000259" key="2">
    <source>
        <dbReference type="PROSITE" id="PS50004"/>
    </source>
</evidence>
<evidence type="ECO:0000313" key="3">
    <source>
        <dbReference type="EMBL" id="EPS70130.1"/>
    </source>
</evidence>
<feature type="domain" description="C2" evidence="2">
    <location>
        <begin position="152"/>
        <end position="272"/>
    </location>
</feature>
<dbReference type="InterPro" id="IPR000008">
    <property type="entry name" value="C2_dom"/>
</dbReference>
<feature type="non-terminal residue" evidence="3">
    <location>
        <position position="1"/>
    </location>
</feature>
<feature type="region of interest" description="Disordered" evidence="1">
    <location>
        <begin position="144"/>
        <end position="169"/>
    </location>
</feature>
<dbReference type="Proteomes" id="UP000015453">
    <property type="component" value="Unassembled WGS sequence"/>
</dbReference>
<dbReference type="GO" id="GO:0005783">
    <property type="term" value="C:endoplasmic reticulum"/>
    <property type="evidence" value="ECO:0007669"/>
    <property type="project" value="TreeGrafter"/>
</dbReference>